<dbReference type="PANTHER" id="PTHR37424:SF1">
    <property type="entry name" value="BACTERIOFERRITIN-ASSOCIATED FERREDOXIN"/>
    <property type="match status" value="1"/>
</dbReference>
<comment type="similarity">
    <text evidence="8">Belongs to the Bfd family.</text>
</comment>
<sequence>MYVCICEAVSEKDILDLVGAGASTAHEVMEKTRAGTRCGSCRATVMSLVEGDGPVSTEGADSAPSCGVRRLRMLRSASSAA</sequence>
<name>A0A4U1JKE5_9BACT</name>
<evidence type="ECO:0000256" key="5">
    <source>
        <dbReference type="ARBA" id="ARBA00023004"/>
    </source>
</evidence>
<dbReference type="Pfam" id="PF04324">
    <property type="entry name" value="Fer2_BFD"/>
    <property type="match status" value="1"/>
</dbReference>
<dbReference type="EMBL" id="SSMQ01000003">
    <property type="protein sequence ID" value="TKD12327.1"/>
    <property type="molecule type" value="Genomic_DNA"/>
</dbReference>
<evidence type="ECO:0000313" key="10">
    <source>
        <dbReference type="EMBL" id="TKD12327.1"/>
    </source>
</evidence>
<keyword evidence="2" id="KW-0001">2Fe-2S</keyword>
<dbReference type="Gene3D" id="1.10.10.1100">
    <property type="entry name" value="BFD-like [2Fe-2S]-binding domain"/>
    <property type="match status" value="1"/>
</dbReference>
<dbReference type="InterPro" id="IPR041854">
    <property type="entry name" value="BFD-like_2Fe2S-bd_dom_sf"/>
</dbReference>
<evidence type="ECO:0000259" key="9">
    <source>
        <dbReference type="Pfam" id="PF04324"/>
    </source>
</evidence>
<keyword evidence="6" id="KW-0411">Iron-sulfur</keyword>
<dbReference type="GO" id="GO:0046872">
    <property type="term" value="F:metal ion binding"/>
    <property type="evidence" value="ECO:0007669"/>
    <property type="project" value="UniProtKB-KW"/>
</dbReference>
<evidence type="ECO:0000256" key="2">
    <source>
        <dbReference type="ARBA" id="ARBA00022714"/>
    </source>
</evidence>
<protein>
    <recommendedName>
        <fullName evidence="7">Bacterioferritin-associated ferredoxin</fullName>
    </recommendedName>
</protein>
<keyword evidence="11" id="KW-1185">Reference proteome</keyword>
<organism evidence="10 11">
    <name type="scientific">Polyangium fumosum</name>
    <dbReference type="NCBI Taxonomy" id="889272"/>
    <lineage>
        <taxon>Bacteria</taxon>
        <taxon>Pseudomonadati</taxon>
        <taxon>Myxococcota</taxon>
        <taxon>Polyangia</taxon>
        <taxon>Polyangiales</taxon>
        <taxon>Polyangiaceae</taxon>
        <taxon>Polyangium</taxon>
    </lineage>
</organism>
<evidence type="ECO:0000256" key="4">
    <source>
        <dbReference type="ARBA" id="ARBA00022982"/>
    </source>
</evidence>
<dbReference type="AlphaFoldDB" id="A0A4U1JKE5"/>
<keyword evidence="5" id="KW-0408">Iron</keyword>
<keyword evidence="4" id="KW-0249">Electron transport</keyword>
<dbReference type="Proteomes" id="UP000309215">
    <property type="component" value="Unassembled WGS sequence"/>
</dbReference>
<dbReference type="OrthoDB" id="7428628at2"/>
<accession>A0A4U1JKE5</accession>
<keyword evidence="1" id="KW-0813">Transport</keyword>
<dbReference type="GO" id="GO:0051537">
    <property type="term" value="F:2 iron, 2 sulfur cluster binding"/>
    <property type="evidence" value="ECO:0007669"/>
    <property type="project" value="UniProtKB-KW"/>
</dbReference>
<evidence type="ECO:0000313" key="11">
    <source>
        <dbReference type="Proteomes" id="UP000309215"/>
    </source>
</evidence>
<feature type="domain" description="BFD-like [2Fe-2S]-binding" evidence="9">
    <location>
        <begin position="2"/>
        <end position="49"/>
    </location>
</feature>
<evidence type="ECO:0000256" key="3">
    <source>
        <dbReference type="ARBA" id="ARBA00022723"/>
    </source>
</evidence>
<dbReference type="RefSeq" id="WP_136927626.1">
    <property type="nucleotide sequence ID" value="NZ_SSMQ01000003.1"/>
</dbReference>
<evidence type="ECO:0000256" key="1">
    <source>
        <dbReference type="ARBA" id="ARBA00022448"/>
    </source>
</evidence>
<evidence type="ECO:0000256" key="6">
    <source>
        <dbReference type="ARBA" id="ARBA00023014"/>
    </source>
</evidence>
<keyword evidence="3" id="KW-0479">Metal-binding</keyword>
<evidence type="ECO:0000256" key="8">
    <source>
        <dbReference type="ARBA" id="ARBA00046332"/>
    </source>
</evidence>
<reference evidence="10 11" key="1">
    <citation type="submission" date="2019-04" db="EMBL/GenBank/DDBJ databases">
        <authorList>
            <person name="Li Y."/>
            <person name="Wang J."/>
        </authorList>
    </citation>
    <scope>NUCLEOTIDE SEQUENCE [LARGE SCALE GENOMIC DNA]</scope>
    <source>
        <strain evidence="10 11">DSM 14668</strain>
    </source>
</reference>
<comment type="caution">
    <text evidence="10">The sequence shown here is derived from an EMBL/GenBank/DDBJ whole genome shotgun (WGS) entry which is preliminary data.</text>
</comment>
<dbReference type="PANTHER" id="PTHR37424">
    <property type="entry name" value="BACTERIOFERRITIN-ASSOCIATED FERREDOXIN"/>
    <property type="match status" value="1"/>
</dbReference>
<gene>
    <name evidence="10" type="ORF">E8A74_04280</name>
</gene>
<dbReference type="InterPro" id="IPR007419">
    <property type="entry name" value="BFD-like_2Fe2S-bd_dom"/>
</dbReference>
<proteinExistence type="inferred from homology"/>
<evidence type="ECO:0000256" key="7">
    <source>
        <dbReference type="ARBA" id="ARBA00039386"/>
    </source>
</evidence>
<dbReference type="InterPro" id="IPR052371">
    <property type="entry name" value="BFD-associated_ferredoxin"/>
</dbReference>